<dbReference type="AlphaFoldDB" id="A0A9J6CIN9"/>
<evidence type="ECO:0000313" key="3">
    <source>
        <dbReference type="Proteomes" id="UP001107558"/>
    </source>
</evidence>
<sequence length="265" mass="31464">MVRSDIINTYTSNYTWKLENVQMLRKLNNFQEEYAISIQPVQVEFTRFKWHCRIYDNCDNDDSEAPKETEIEFYIYQDELNGFYDQFSYNCEIEVISERGKSLIPQTQKDKTLVGLQALSFIIPRAYKFMELHFIVFVKEHDLSGCKIRSMDSFDYKRNLIRDLKILQRDVINTDLIIDVENCEVLVHKTILAMRSPVFDSMINKAFKKGEKTKIYIKGVKFWTFSKFLKFIYSGCVFVNCSNEEINVINNLLQKYSPNLLKQME</sequence>
<name>A0A9J6CIN9_POLVA</name>
<dbReference type="SMART" id="SM00225">
    <property type="entry name" value="BTB"/>
    <property type="match status" value="1"/>
</dbReference>
<reference evidence="2" key="1">
    <citation type="submission" date="2021-03" db="EMBL/GenBank/DDBJ databases">
        <title>Chromosome level genome of the anhydrobiotic midge Polypedilum vanderplanki.</title>
        <authorList>
            <person name="Yoshida Y."/>
            <person name="Kikawada T."/>
            <person name="Gusev O."/>
        </authorList>
    </citation>
    <scope>NUCLEOTIDE SEQUENCE</scope>
    <source>
        <strain evidence="2">NIAS01</strain>
        <tissue evidence="2">Whole body or cell culture</tissue>
    </source>
</reference>
<organism evidence="2 3">
    <name type="scientific">Polypedilum vanderplanki</name>
    <name type="common">Sleeping chironomid midge</name>
    <dbReference type="NCBI Taxonomy" id="319348"/>
    <lineage>
        <taxon>Eukaryota</taxon>
        <taxon>Metazoa</taxon>
        <taxon>Ecdysozoa</taxon>
        <taxon>Arthropoda</taxon>
        <taxon>Hexapoda</taxon>
        <taxon>Insecta</taxon>
        <taxon>Pterygota</taxon>
        <taxon>Neoptera</taxon>
        <taxon>Endopterygota</taxon>
        <taxon>Diptera</taxon>
        <taxon>Nematocera</taxon>
        <taxon>Chironomoidea</taxon>
        <taxon>Chironomidae</taxon>
        <taxon>Chironominae</taxon>
        <taxon>Polypedilum</taxon>
        <taxon>Polypedilum</taxon>
    </lineage>
</organism>
<dbReference type="Proteomes" id="UP001107558">
    <property type="component" value="Chromosome 1"/>
</dbReference>
<dbReference type="Pfam" id="PF00651">
    <property type="entry name" value="BTB"/>
    <property type="match status" value="1"/>
</dbReference>
<feature type="domain" description="BTB" evidence="1">
    <location>
        <begin position="174"/>
        <end position="241"/>
    </location>
</feature>
<comment type="caution">
    <text evidence="2">The sequence shown here is derived from an EMBL/GenBank/DDBJ whole genome shotgun (WGS) entry which is preliminary data.</text>
</comment>
<dbReference type="InterPro" id="IPR000210">
    <property type="entry name" value="BTB/POZ_dom"/>
</dbReference>
<accession>A0A9J6CIN9</accession>
<evidence type="ECO:0000259" key="1">
    <source>
        <dbReference type="PROSITE" id="PS50097"/>
    </source>
</evidence>
<dbReference type="PANTHER" id="PTHR24413">
    <property type="entry name" value="SPECKLE-TYPE POZ PROTEIN"/>
    <property type="match status" value="1"/>
</dbReference>
<protein>
    <recommendedName>
        <fullName evidence="1">BTB domain-containing protein</fullName>
    </recommendedName>
</protein>
<evidence type="ECO:0000313" key="2">
    <source>
        <dbReference type="EMBL" id="KAG5681829.1"/>
    </source>
</evidence>
<dbReference type="InterPro" id="IPR011333">
    <property type="entry name" value="SKP1/BTB/POZ_sf"/>
</dbReference>
<dbReference type="EMBL" id="JADBJN010000001">
    <property type="protein sequence ID" value="KAG5681829.1"/>
    <property type="molecule type" value="Genomic_DNA"/>
</dbReference>
<dbReference type="CDD" id="cd18186">
    <property type="entry name" value="BTB_POZ_ZBTB_KLHL-like"/>
    <property type="match status" value="1"/>
</dbReference>
<keyword evidence="3" id="KW-1185">Reference proteome</keyword>
<dbReference type="SUPFAM" id="SSF54695">
    <property type="entry name" value="POZ domain"/>
    <property type="match status" value="1"/>
</dbReference>
<dbReference type="Gene3D" id="3.30.710.10">
    <property type="entry name" value="Potassium Channel Kv1.1, Chain A"/>
    <property type="match status" value="1"/>
</dbReference>
<dbReference type="OrthoDB" id="2311693at2759"/>
<gene>
    <name evidence="2" type="ORF">PVAND_011237</name>
</gene>
<proteinExistence type="predicted"/>
<dbReference type="PROSITE" id="PS50097">
    <property type="entry name" value="BTB"/>
    <property type="match status" value="1"/>
</dbReference>